<dbReference type="AlphaFoldDB" id="A0A0J8QSD9"/>
<name>A0A0J8QSD9_COCIT</name>
<evidence type="ECO:0000313" key="2">
    <source>
        <dbReference type="Proteomes" id="UP000054559"/>
    </source>
</evidence>
<dbReference type="EMBL" id="DS268140">
    <property type="protein sequence ID" value="KMU75411.1"/>
    <property type="molecule type" value="Genomic_DNA"/>
</dbReference>
<proteinExistence type="predicted"/>
<protein>
    <submittedName>
        <fullName evidence="1">Uncharacterized protein</fullName>
    </submittedName>
</protein>
<gene>
    <name evidence="1" type="ORF">CISG_05046</name>
</gene>
<dbReference type="Proteomes" id="UP000054559">
    <property type="component" value="Unassembled WGS sequence"/>
</dbReference>
<sequence length="162" mass="16933">MRKQRRFGYARSYRSGGGAGDWVSLVRDATASGSGEPAEASAGLLAGSGFKVGDSGMIGVATLGITVSLTFWGGVKPGGGAMTVEMEAWFLDGEGLEGTLDSLMRPAAGWLWERQSRGHCWPQTYSKKRGTTEIWDRDDARVSSADFGGASGGKSSSTIGIS</sequence>
<organism evidence="1 2">
    <name type="scientific">Coccidioides immitis RMSCC 3703</name>
    <dbReference type="NCBI Taxonomy" id="454286"/>
    <lineage>
        <taxon>Eukaryota</taxon>
        <taxon>Fungi</taxon>
        <taxon>Dikarya</taxon>
        <taxon>Ascomycota</taxon>
        <taxon>Pezizomycotina</taxon>
        <taxon>Eurotiomycetes</taxon>
        <taxon>Eurotiomycetidae</taxon>
        <taxon>Onygenales</taxon>
        <taxon>Onygenaceae</taxon>
        <taxon>Coccidioides</taxon>
    </lineage>
</organism>
<accession>A0A0J8QSD9</accession>
<evidence type="ECO:0000313" key="1">
    <source>
        <dbReference type="EMBL" id="KMU75411.1"/>
    </source>
</evidence>
<reference evidence="2" key="1">
    <citation type="journal article" date="2010" name="Genome Res.">
        <title>Population genomic sequencing of Coccidioides fungi reveals recent hybridization and transposon control.</title>
        <authorList>
            <person name="Neafsey D.E."/>
            <person name="Barker B.M."/>
            <person name="Sharpton T.J."/>
            <person name="Stajich J.E."/>
            <person name="Park D.J."/>
            <person name="Whiston E."/>
            <person name="Hung C.-Y."/>
            <person name="McMahan C."/>
            <person name="White J."/>
            <person name="Sykes S."/>
            <person name="Heiman D."/>
            <person name="Young S."/>
            <person name="Zeng Q."/>
            <person name="Abouelleil A."/>
            <person name="Aftuck L."/>
            <person name="Bessette D."/>
            <person name="Brown A."/>
            <person name="FitzGerald M."/>
            <person name="Lui A."/>
            <person name="Macdonald J.P."/>
            <person name="Priest M."/>
            <person name="Orbach M.J."/>
            <person name="Galgiani J.N."/>
            <person name="Kirkland T.N."/>
            <person name="Cole G.T."/>
            <person name="Birren B.W."/>
            <person name="Henn M.R."/>
            <person name="Taylor J.W."/>
            <person name="Rounsley S.D."/>
        </authorList>
    </citation>
    <scope>NUCLEOTIDE SEQUENCE [LARGE SCALE GENOMIC DNA]</scope>
    <source>
        <strain evidence="2">RMSCC 3703</strain>
    </source>
</reference>